<sequence>MVGFRDLIPGNIYTIYPPPWSSPEQRRLTPGGEQMLVGAMPFRFNGYVINAVGRTEATFTHIQGYPFSTFENPHTYYNPAPTRRSRKSRKSRKTRKNRK</sequence>
<evidence type="ECO:0000256" key="1">
    <source>
        <dbReference type="SAM" id="MobiDB-lite"/>
    </source>
</evidence>
<name>A0A6C0BII5_9ZZZZ</name>
<evidence type="ECO:0000313" key="2">
    <source>
        <dbReference type="EMBL" id="QHS91551.1"/>
    </source>
</evidence>
<feature type="compositionally biased region" description="Basic residues" evidence="1">
    <location>
        <begin position="83"/>
        <end position="99"/>
    </location>
</feature>
<feature type="region of interest" description="Disordered" evidence="1">
    <location>
        <begin position="67"/>
        <end position="99"/>
    </location>
</feature>
<accession>A0A6C0BII5</accession>
<dbReference type="EMBL" id="MN739162">
    <property type="protein sequence ID" value="QHS91551.1"/>
    <property type="molecule type" value="Genomic_DNA"/>
</dbReference>
<dbReference type="AlphaFoldDB" id="A0A6C0BII5"/>
<reference evidence="2" key="1">
    <citation type="journal article" date="2020" name="Nature">
        <title>Giant virus diversity and host interactions through global metagenomics.</title>
        <authorList>
            <person name="Schulz F."/>
            <person name="Roux S."/>
            <person name="Paez-Espino D."/>
            <person name="Jungbluth S."/>
            <person name="Walsh D.A."/>
            <person name="Denef V.J."/>
            <person name="McMahon K.D."/>
            <person name="Konstantinidis K.T."/>
            <person name="Eloe-Fadrosh E.A."/>
            <person name="Kyrpides N.C."/>
            <person name="Woyke T."/>
        </authorList>
    </citation>
    <scope>NUCLEOTIDE SEQUENCE</scope>
    <source>
        <strain evidence="2">GVMAG-M-3300013006-15</strain>
    </source>
</reference>
<protein>
    <submittedName>
        <fullName evidence="2">Uncharacterized protein</fullName>
    </submittedName>
</protein>
<organism evidence="2">
    <name type="scientific">viral metagenome</name>
    <dbReference type="NCBI Taxonomy" id="1070528"/>
    <lineage>
        <taxon>unclassified sequences</taxon>
        <taxon>metagenomes</taxon>
        <taxon>organismal metagenomes</taxon>
    </lineage>
</organism>
<proteinExistence type="predicted"/>